<feature type="region of interest" description="Disordered" evidence="9">
    <location>
        <begin position="1"/>
        <end position="49"/>
    </location>
</feature>
<organism evidence="10 11">
    <name type="scientific">Exophiala mesophila</name>
    <name type="common">Black yeast-like fungus</name>
    <dbReference type="NCBI Taxonomy" id="212818"/>
    <lineage>
        <taxon>Eukaryota</taxon>
        <taxon>Fungi</taxon>
        <taxon>Dikarya</taxon>
        <taxon>Ascomycota</taxon>
        <taxon>Pezizomycotina</taxon>
        <taxon>Eurotiomycetes</taxon>
        <taxon>Chaetothyriomycetidae</taxon>
        <taxon>Chaetothyriales</taxon>
        <taxon>Herpotrichiellaceae</taxon>
        <taxon>Exophiala</taxon>
    </lineage>
</organism>
<dbReference type="GO" id="GO:0003697">
    <property type="term" value="F:single-stranded DNA binding"/>
    <property type="evidence" value="ECO:0007669"/>
    <property type="project" value="InterPro"/>
</dbReference>
<dbReference type="Pfam" id="PF12829">
    <property type="entry name" value="Mhr1"/>
    <property type="match status" value="1"/>
</dbReference>
<protein>
    <recommendedName>
        <fullName evidence="8">Large ribosomal subunit protein mL67</fullName>
    </recommendedName>
</protein>
<dbReference type="GO" id="GO:0000150">
    <property type="term" value="F:DNA strand exchange activity"/>
    <property type="evidence" value="ECO:0007669"/>
    <property type="project" value="InterPro"/>
</dbReference>
<accession>A0A438N6F0</accession>
<proteinExistence type="inferred from homology"/>
<dbReference type="OrthoDB" id="5333655at2759"/>
<dbReference type="Proteomes" id="UP000288859">
    <property type="component" value="Unassembled WGS sequence"/>
</dbReference>
<feature type="region of interest" description="Disordered" evidence="9">
    <location>
        <begin position="548"/>
        <end position="595"/>
    </location>
</feature>
<evidence type="ECO:0000256" key="7">
    <source>
        <dbReference type="ARBA" id="ARBA00023274"/>
    </source>
</evidence>
<reference evidence="10 11" key="1">
    <citation type="submission" date="2017-03" db="EMBL/GenBank/DDBJ databases">
        <title>Genomes of endolithic fungi from Antarctica.</title>
        <authorList>
            <person name="Coleine C."/>
            <person name="Masonjones S."/>
            <person name="Stajich J.E."/>
        </authorList>
    </citation>
    <scope>NUCLEOTIDE SEQUENCE [LARGE SCALE GENOMIC DNA]</scope>
    <source>
        <strain evidence="10 11">CCFEE 6314</strain>
    </source>
</reference>
<evidence type="ECO:0000256" key="8">
    <source>
        <dbReference type="ARBA" id="ARBA00035185"/>
    </source>
</evidence>
<evidence type="ECO:0000313" key="10">
    <source>
        <dbReference type="EMBL" id="RVX71192.1"/>
    </source>
</evidence>
<keyword evidence="3" id="KW-0689">Ribosomal protein</keyword>
<dbReference type="GO" id="GO:0005739">
    <property type="term" value="C:mitochondrion"/>
    <property type="evidence" value="ECO:0007669"/>
    <property type="project" value="UniProtKB-SubCell"/>
</dbReference>
<feature type="compositionally biased region" description="Low complexity" evidence="9">
    <location>
        <begin position="551"/>
        <end position="587"/>
    </location>
</feature>
<keyword evidence="6" id="KW-0804">Transcription</keyword>
<gene>
    <name evidence="10" type="ORF">B0A52_04766</name>
</gene>
<dbReference type="VEuPathDB" id="FungiDB:PV10_04196"/>
<feature type="compositionally biased region" description="Polar residues" evidence="9">
    <location>
        <begin position="1"/>
        <end position="13"/>
    </location>
</feature>
<evidence type="ECO:0000256" key="3">
    <source>
        <dbReference type="ARBA" id="ARBA00022980"/>
    </source>
</evidence>
<evidence type="ECO:0000256" key="2">
    <source>
        <dbReference type="ARBA" id="ARBA00010741"/>
    </source>
</evidence>
<dbReference type="GO" id="GO:1990904">
    <property type="term" value="C:ribonucleoprotein complex"/>
    <property type="evidence" value="ECO:0007669"/>
    <property type="project" value="UniProtKB-KW"/>
</dbReference>
<dbReference type="InterPro" id="IPR024629">
    <property type="entry name" value="Ribosomal_mL67"/>
</dbReference>
<feature type="compositionally biased region" description="Low complexity" evidence="9">
    <location>
        <begin position="439"/>
        <end position="453"/>
    </location>
</feature>
<comment type="similarity">
    <text evidence="2">Belongs to the mitochondrion-specific ribosomal protein mL67 family.</text>
</comment>
<keyword evidence="4" id="KW-0805">Transcription regulation</keyword>
<dbReference type="EMBL" id="NAJM01000018">
    <property type="protein sequence ID" value="RVX71192.1"/>
    <property type="molecule type" value="Genomic_DNA"/>
</dbReference>
<feature type="region of interest" description="Disordered" evidence="9">
    <location>
        <begin position="434"/>
        <end position="453"/>
    </location>
</feature>
<evidence type="ECO:0000256" key="5">
    <source>
        <dbReference type="ARBA" id="ARBA00023128"/>
    </source>
</evidence>
<evidence type="ECO:0000313" key="11">
    <source>
        <dbReference type="Proteomes" id="UP000288859"/>
    </source>
</evidence>
<sequence>MASAAVNTASRQLNPMALPPMPRIRPPRLLKGDPHPNNNPQPAGDPPKKPLVWLQGRWREQSSNAFKQQKKILTRRAIRALRQRTHGLDIYAYRHVQTNQVVYSLSRALQQNHILKQLIFHGKKTVPAEVRRDMWMPYFSMHFPRHPAGVYAGLLAYQKLRDLSTQRQLTAPTSLVTTTAEDVETAKERLGDPLQIYDLKDSKDHRDKQKLVDRIPSVGSLLPKQVRAKRLMDHKATSVADAAFVLDWISAGPKPLEKLIAIEQQRLARYKESSTKKRRKINALARQAKKQDKTIKTTTTPYDRTPDPLLLPTIKRLSYEDNVLKDELTLFQNSQEGSTLARALQEWDAYISLDRKTFDAAEHQERAAVARKAEFQALKIWYLQSQLAGGDLEPSLWKFVNQQREAALQNLGEFGKEQRRDIVLKRAEAEAKQAFEKMTSSTSDSSSSTTPTPTLEELIAKKQESALKGLEKEESRRSEALQKQEAKERPTWADNWDIKVFWSDLNDGRFAKSWPQNIVHGALPPLAVKRSFSPDLFSPVDGWASEQMVNGGRSRSGSASGLGPKSVLPSSPSKGSSSSSSSTTTPSADAPPAGLFNRIKRLLGLGA</sequence>
<dbReference type="GO" id="GO:0003735">
    <property type="term" value="F:structural constituent of ribosome"/>
    <property type="evidence" value="ECO:0007669"/>
    <property type="project" value="TreeGrafter"/>
</dbReference>
<name>A0A438N6F0_EXOME</name>
<feature type="region of interest" description="Disordered" evidence="9">
    <location>
        <begin position="467"/>
        <end position="489"/>
    </location>
</feature>
<evidence type="ECO:0000256" key="6">
    <source>
        <dbReference type="ARBA" id="ARBA00023163"/>
    </source>
</evidence>
<evidence type="ECO:0000256" key="9">
    <source>
        <dbReference type="SAM" id="MobiDB-lite"/>
    </source>
</evidence>
<comment type="caution">
    <text evidence="10">The sequence shown here is derived from an EMBL/GenBank/DDBJ whole genome shotgun (WGS) entry which is preliminary data.</text>
</comment>
<keyword evidence="7" id="KW-0687">Ribonucleoprotein</keyword>
<dbReference type="AlphaFoldDB" id="A0A438N6F0"/>
<keyword evidence="5" id="KW-0496">Mitochondrion</keyword>
<dbReference type="GO" id="GO:0005840">
    <property type="term" value="C:ribosome"/>
    <property type="evidence" value="ECO:0007669"/>
    <property type="project" value="UniProtKB-KW"/>
</dbReference>
<dbReference type="PANTHER" id="PTHR28184">
    <property type="entry name" value="MITOCHONDRIAL HOMOLOGOUS RECOMBINATION PROTEIN 1"/>
    <property type="match status" value="1"/>
</dbReference>
<dbReference type="PANTHER" id="PTHR28184:SF1">
    <property type="entry name" value="LARGE RIBOSOMAL SUBUNIT PROTEIN ML67"/>
    <property type="match status" value="1"/>
</dbReference>
<evidence type="ECO:0000256" key="4">
    <source>
        <dbReference type="ARBA" id="ARBA00023015"/>
    </source>
</evidence>
<evidence type="ECO:0000256" key="1">
    <source>
        <dbReference type="ARBA" id="ARBA00004173"/>
    </source>
</evidence>
<comment type="subcellular location">
    <subcellularLocation>
        <location evidence="1">Mitochondrion</location>
    </subcellularLocation>
</comment>